<accession>A0A7W7HMC6</accession>
<proteinExistence type="predicted"/>
<dbReference type="SUPFAM" id="SSF101898">
    <property type="entry name" value="NHL repeat"/>
    <property type="match status" value="1"/>
</dbReference>
<dbReference type="InterPro" id="IPR011042">
    <property type="entry name" value="6-blade_b-propeller_TolB-like"/>
</dbReference>
<dbReference type="RefSeq" id="WP_188124852.1">
    <property type="nucleotide sequence ID" value="NZ_BOMP01000099.1"/>
</dbReference>
<evidence type="ECO:0000313" key="4">
    <source>
        <dbReference type="Proteomes" id="UP000631312"/>
    </source>
</evidence>
<dbReference type="EMBL" id="JACHNC010000001">
    <property type="protein sequence ID" value="MBB4753115.1"/>
    <property type="molecule type" value="Genomic_DNA"/>
</dbReference>
<organism evidence="2 3">
    <name type="scientific">Actinoplanes lobatus</name>
    <dbReference type="NCBI Taxonomy" id="113568"/>
    <lineage>
        <taxon>Bacteria</taxon>
        <taxon>Bacillati</taxon>
        <taxon>Actinomycetota</taxon>
        <taxon>Actinomycetes</taxon>
        <taxon>Micromonosporales</taxon>
        <taxon>Micromonosporaceae</taxon>
        <taxon>Actinoplanes</taxon>
    </lineage>
</organism>
<dbReference type="Proteomes" id="UP000590511">
    <property type="component" value="Unassembled WGS sequence"/>
</dbReference>
<protein>
    <submittedName>
        <fullName evidence="2">Phage tail-like protein</fullName>
    </submittedName>
</protein>
<sequence length="658" mass="69467">MSTHLYTNRDDRWPDFTLNGLEIGGGRLRLARLPVLDGPQPAGPVNPDRPAGLAIAADGTVFFTEDGQVAGLPCAAGTGALLVHPERNALFAADTGNRRLRLFQLGTGQLVDVWEDVVAYGLATDRHGRVYSADPGDHHVRQFTAGGREITSFAARLREPVAVATDDPLIHVLDRGAGTIVTLDQAGRTLAQIRLPLTGRALGLAVTADSFFVGDNTAAGGRILRLSRDGELIGAAVGYAGPVTALAVDPAGDLWVHPGAGVPARLPPTGHVREGVAWGGPFGGFTKPAKTWQRVTASAAALPVDAHLRFFVHVTNDPTARPPVSGTGPDAFADPAWYAGPSDVTQHLVDRPPARYAWLGLRMTGSGHVSADVEQVRLDFDRPGLLPLLPAVYGDGVAPTDVLPRYLALVESLFEDVEREIGDLSRLDPAGATAPFLAELARWTATPARPGRTEAQTREDVASAYARTATTGTAAGLRATLEQATGLTVRIEEPLAQAAWWALPAAGSTGASVLGVTTMLAAADPQGAVLGSTATVDRSHLISGEDYGAPLFDAYAHRFTVRLYGGADYSEERRQALVDVLEHERPADTEYHICRVEPGLSIGMQARIGIDTVLGGDPPATRLTDGEDLRLGGRRPGRLGRHSRIGRNTVLGSSAIED</sequence>
<keyword evidence="4" id="KW-1185">Reference proteome</keyword>
<reference evidence="1 4" key="2">
    <citation type="submission" date="2021-01" db="EMBL/GenBank/DDBJ databases">
        <title>Whole genome shotgun sequence of Actinoplanes lobatus NBRC 12513.</title>
        <authorList>
            <person name="Komaki H."/>
            <person name="Tamura T."/>
        </authorList>
    </citation>
    <scope>NUCLEOTIDE SEQUENCE [LARGE SCALE GENOMIC DNA]</scope>
    <source>
        <strain evidence="1 4">NBRC 12513</strain>
    </source>
</reference>
<dbReference type="Gene3D" id="2.120.10.30">
    <property type="entry name" value="TolB, C-terminal domain"/>
    <property type="match status" value="1"/>
</dbReference>
<evidence type="ECO:0000313" key="2">
    <source>
        <dbReference type="EMBL" id="MBB4753115.1"/>
    </source>
</evidence>
<dbReference type="AlphaFoldDB" id="A0A7W7HMC6"/>
<name>A0A7W7HMC6_9ACTN</name>
<dbReference type="Pfam" id="PF09684">
    <property type="entry name" value="Tail_P2_I"/>
    <property type="match status" value="1"/>
</dbReference>
<dbReference type="InterPro" id="IPR006521">
    <property type="entry name" value="Tail_protein_I"/>
</dbReference>
<reference evidence="2 3" key="1">
    <citation type="submission" date="2020-08" db="EMBL/GenBank/DDBJ databases">
        <title>Sequencing the genomes of 1000 actinobacteria strains.</title>
        <authorList>
            <person name="Klenk H.-P."/>
        </authorList>
    </citation>
    <scope>NUCLEOTIDE SEQUENCE [LARGE SCALE GENOMIC DNA]</scope>
    <source>
        <strain evidence="2 3">DSM 43150</strain>
    </source>
</reference>
<dbReference type="EMBL" id="BOMP01000099">
    <property type="protein sequence ID" value="GIE43025.1"/>
    <property type="molecule type" value="Genomic_DNA"/>
</dbReference>
<dbReference type="NCBIfam" id="TIGR02242">
    <property type="entry name" value="tail_TIGR02242"/>
    <property type="match status" value="1"/>
</dbReference>
<dbReference type="InterPro" id="IPR011748">
    <property type="entry name" value="Unchr_phage_tail-like"/>
</dbReference>
<evidence type="ECO:0000313" key="1">
    <source>
        <dbReference type="EMBL" id="GIE43025.1"/>
    </source>
</evidence>
<evidence type="ECO:0000313" key="3">
    <source>
        <dbReference type="Proteomes" id="UP000590511"/>
    </source>
</evidence>
<dbReference type="Proteomes" id="UP000631312">
    <property type="component" value="Unassembled WGS sequence"/>
</dbReference>
<comment type="caution">
    <text evidence="2">The sequence shown here is derived from an EMBL/GenBank/DDBJ whole genome shotgun (WGS) entry which is preliminary data.</text>
</comment>
<gene>
    <name evidence="1" type="ORF">Alo02nite_59230</name>
    <name evidence="2" type="ORF">BJ964_007276</name>
</gene>